<proteinExistence type="inferred from homology"/>
<keyword evidence="2" id="KW-0175">Coiled coil</keyword>
<dbReference type="PROSITE" id="PS51257">
    <property type="entry name" value="PROKAR_LIPOPROTEIN"/>
    <property type="match status" value="1"/>
</dbReference>
<dbReference type="SUPFAM" id="SSF56954">
    <property type="entry name" value="Outer membrane efflux proteins (OEP)"/>
    <property type="match status" value="1"/>
</dbReference>
<sequence>MPRHLFNSLVAVVLLSGCAHNSLLQGSSRIGADVAAAKLTQLTPPEWQSETPDILPNTPTWQALDDPILQDMIAQGLSGNLSIEASLLRLESALIGLEQSETALSPRFSLGRGSASVTQSRNGGPFDSYSFGGSAQYQVDIWGRIKNNVTQSALSVEQQKIQNEVLRISTAQAIANIYIDLRVRDEVIRLQEQQIEIQREQLRLSEVRLEAGAITRLSVDQIRVSIQRLLGTLEASRVRRDDLERRLALLLGLPPHEFSLEPRSFQTFDLPRLMPDAPANVLIGRPDIRAAECNVVRAGLSLDNARKAWLPTLGLSGSATQSSTSLFDLLTTDGISASIGAAMSVLLFDNGDRDRNIAQVEIAERQTLISYQQTVLAALEDVEQILTRQSQNMRQIEIQRLQEEAQQRVTRITQAQYDTGAASAFDLIREQSNGLNSRQSRVLDWSEGVKVYISALGALAVDPLPSADASTSMLNGMICKNSADSE</sequence>
<dbReference type="EMBL" id="BSNK01000001">
    <property type="protein sequence ID" value="GLQ22447.1"/>
    <property type="molecule type" value="Genomic_DNA"/>
</dbReference>
<gene>
    <name evidence="3" type="ORF">GCM10007853_03210</name>
</gene>
<reference evidence="3" key="1">
    <citation type="journal article" date="2014" name="Int. J. Syst. Evol. Microbiol.">
        <title>Complete genome of a new Firmicutes species belonging to the dominant human colonic microbiota ('Ruminococcus bicirculans') reveals two chromosomes and a selective capacity to utilize plant glucans.</title>
        <authorList>
            <consortium name="NISC Comparative Sequencing Program"/>
            <person name="Wegmann U."/>
            <person name="Louis P."/>
            <person name="Goesmann A."/>
            <person name="Henrissat B."/>
            <person name="Duncan S.H."/>
            <person name="Flint H.J."/>
        </authorList>
    </citation>
    <scope>NUCLEOTIDE SEQUENCE</scope>
    <source>
        <strain evidence="3">NBRC 108219</strain>
    </source>
</reference>
<name>A0ABQ5V853_9PROT</name>
<accession>A0ABQ5V853</accession>
<comment type="caution">
    <text evidence="3">The sequence shown here is derived from an EMBL/GenBank/DDBJ whole genome shotgun (WGS) entry which is preliminary data.</text>
</comment>
<dbReference type="InterPro" id="IPR003423">
    <property type="entry name" value="OMP_efflux"/>
</dbReference>
<evidence type="ECO:0000256" key="1">
    <source>
        <dbReference type="ARBA" id="ARBA00007613"/>
    </source>
</evidence>
<dbReference type="Gene3D" id="2.20.200.10">
    <property type="entry name" value="Outer membrane efflux proteins (OEP)"/>
    <property type="match status" value="1"/>
</dbReference>
<dbReference type="Proteomes" id="UP001161391">
    <property type="component" value="Unassembled WGS sequence"/>
</dbReference>
<dbReference type="Pfam" id="PF02321">
    <property type="entry name" value="OEP"/>
    <property type="match status" value="2"/>
</dbReference>
<comment type="similarity">
    <text evidence="1">Belongs to the outer membrane factor (OMF) (TC 1.B.17) family.</text>
</comment>
<dbReference type="Gene3D" id="1.20.1600.10">
    <property type="entry name" value="Outer membrane efflux proteins (OEP)"/>
    <property type="match status" value="1"/>
</dbReference>
<organism evidence="3 4">
    <name type="scientific">Algimonas ampicilliniresistens</name>
    <dbReference type="NCBI Taxonomy" id="1298735"/>
    <lineage>
        <taxon>Bacteria</taxon>
        <taxon>Pseudomonadati</taxon>
        <taxon>Pseudomonadota</taxon>
        <taxon>Alphaproteobacteria</taxon>
        <taxon>Maricaulales</taxon>
        <taxon>Robiginitomaculaceae</taxon>
        <taxon>Algimonas</taxon>
    </lineage>
</organism>
<evidence type="ECO:0000313" key="4">
    <source>
        <dbReference type="Proteomes" id="UP001161391"/>
    </source>
</evidence>
<dbReference type="PANTHER" id="PTHR30203">
    <property type="entry name" value="OUTER MEMBRANE CATION EFFLUX PROTEIN"/>
    <property type="match status" value="1"/>
</dbReference>
<reference evidence="3" key="2">
    <citation type="submission" date="2023-01" db="EMBL/GenBank/DDBJ databases">
        <title>Draft genome sequence of Algimonas ampicilliniresistens strain NBRC 108219.</title>
        <authorList>
            <person name="Sun Q."/>
            <person name="Mori K."/>
        </authorList>
    </citation>
    <scope>NUCLEOTIDE SEQUENCE</scope>
    <source>
        <strain evidence="3">NBRC 108219</strain>
    </source>
</reference>
<feature type="coiled-coil region" evidence="2">
    <location>
        <begin position="190"/>
        <end position="246"/>
    </location>
</feature>
<dbReference type="RefSeq" id="WP_284386830.1">
    <property type="nucleotide sequence ID" value="NZ_BSNK01000001.1"/>
</dbReference>
<protein>
    <submittedName>
        <fullName evidence="3">Outer membrane efflux protein</fullName>
    </submittedName>
</protein>
<evidence type="ECO:0000313" key="3">
    <source>
        <dbReference type="EMBL" id="GLQ22447.1"/>
    </source>
</evidence>
<keyword evidence="4" id="KW-1185">Reference proteome</keyword>
<evidence type="ECO:0000256" key="2">
    <source>
        <dbReference type="SAM" id="Coils"/>
    </source>
</evidence>
<dbReference type="InterPro" id="IPR010131">
    <property type="entry name" value="MdtP/NodT-like"/>
</dbReference>